<evidence type="ECO:0000313" key="4">
    <source>
        <dbReference type="EMBL" id="OIQ49365.1"/>
    </source>
</evidence>
<evidence type="ECO:0000256" key="2">
    <source>
        <dbReference type="ARBA" id="ARBA00022643"/>
    </source>
</evidence>
<keyword evidence="2" id="KW-0288">FMN</keyword>
<keyword evidence="1" id="KW-0285">Flavoprotein</keyword>
<proteinExistence type="predicted"/>
<dbReference type="EMBL" id="LKAQ01000004">
    <property type="protein sequence ID" value="OIQ49365.1"/>
    <property type="molecule type" value="Genomic_DNA"/>
</dbReference>
<dbReference type="InterPro" id="IPR029039">
    <property type="entry name" value="Flavoprotein-like_sf"/>
</dbReference>
<dbReference type="PANTHER" id="PTHR43278">
    <property type="entry name" value="NAD(P)H-DEPENDENT FMN-CONTAINING OXIDOREDUCTASE YWQN-RELATED"/>
    <property type="match status" value="1"/>
</dbReference>
<dbReference type="InterPro" id="IPR051796">
    <property type="entry name" value="ISF_SsuE-like"/>
</dbReference>
<dbReference type="Gene3D" id="3.40.50.360">
    <property type="match status" value="1"/>
</dbReference>
<dbReference type="GO" id="GO:0016491">
    <property type="term" value="F:oxidoreductase activity"/>
    <property type="evidence" value="ECO:0007669"/>
    <property type="project" value="UniProtKB-KW"/>
</dbReference>
<evidence type="ECO:0000313" key="5">
    <source>
        <dbReference type="Proteomes" id="UP000181901"/>
    </source>
</evidence>
<comment type="caution">
    <text evidence="4">The sequence shown here is derived from an EMBL/GenBank/DDBJ whole genome shotgun (WGS) entry which is preliminary data.</text>
</comment>
<dbReference type="Proteomes" id="UP000181901">
    <property type="component" value="Unassembled WGS sequence"/>
</dbReference>
<evidence type="ECO:0000256" key="1">
    <source>
        <dbReference type="ARBA" id="ARBA00022630"/>
    </source>
</evidence>
<dbReference type="Pfam" id="PF03358">
    <property type="entry name" value="FMN_red"/>
    <property type="match status" value="1"/>
</dbReference>
<name>A0A1J5MRX7_9BACT</name>
<evidence type="ECO:0000259" key="3">
    <source>
        <dbReference type="Pfam" id="PF03358"/>
    </source>
</evidence>
<dbReference type="AlphaFoldDB" id="A0A1J5MRX7"/>
<keyword evidence="4" id="KW-0560">Oxidoreductase</keyword>
<dbReference type="EC" id="1.-.-.-" evidence="4"/>
<dbReference type="SUPFAM" id="SSF52218">
    <property type="entry name" value="Flavoproteins"/>
    <property type="match status" value="1"/>
</dbReference>
<organism evidence="4 5">
    <name type="scientific">Pseudodesulfovibrio hydrargyri</name>
    <dbReference type="NCBI Taxonomy" id="2125990"/>
    <lineage>
        <taxon>Bacteria</taxon>
        <taxon>Pseudomonadati</taxon>
        <taxon>Thermodesulfobacteriota</taxon>
        <taxon>Desulfovibrionia</taxon>
        <taxon>Desulfovibrionales</taxon>
        <taxon>Desulfovibrionaceae</taxon>
    </lineage>
</organism>
<keyword evidence="5" id="KW-1185">Reference proteome</keyword>
<dbReference type="PANTHER" id="PTHR43278:SF4">
    <property type="entry name" value="NAD(P)H-DEPENDENT FMN-CONTAINING OXIDOREDUCTASE YWQN-RELATED"/>
    <property type="match status" value="1"/>
</dbReference>
<feature type="domain" description="NADPH-dependent FMN reductase-like" evidence="3">
    <location>
        <begin position="1"/>
        <end position="158"/>
    </location>
</feature>
<accession>A0A1J5MRX7</accession>
<protein>
    <submittedName>
        <fullName evidence="4">Putative NAD(P)H-dependent FMN-containing oxidoreductase YwqN</fullName>
        <ecNumber evidence="4">1.-.-.-</ecNumber>
    </submittedName>
</protein>
<gene>
    <name evidence="4" type="primary">ywqN</name>
    <name evidence="4" type="ORF">BerOc1_01290</name>
</gene>
<dbReference type="OrthoDB" id="6398207at2"/>
<sequence>MDILTLLGSPRARGNTATILEKAESEFREQGHCVRRIHVARQRIRGCLGCNKCRTASDRIACVQRDDAIETLESMIGADVILFATPVYYWGMTAQLKALVDRTNSLITRYGEPEQTSLVRGKGFALLATGGGIYENNELVFKAFRKTAAALQARLVGELHIGECLEPGDMTAETKARGTEFARHVLEQALPARA</sequence>
<dbReference type="RefSeq" id="WP_071544887.1">
    <property type="nucleotide sequence ID" value="NZ_LKAQ01000004.1"/>
</dbReference>
<reference evidence="4 5" key="1">
    <citation type="submission" date="2015-09" db="EMBL/GenBank/DDBJ databases">
        <title>Genome of Desulfovibrio dechloracetivorans BerOc1, a mercury methylating strain isolated from highly hydrocarbons and metals contaminated coastal sediments.</title>
        <authorList>
            <person name="Goni Urriza M."/>
            <person name="Gassie C."/>
            <person name="Bouchez O."/>
            <person name="Klopp C."/>
            <person name="Ranchou-Peyruse A."/>
            <person name="Remy G."/>
        </authorList>
    </citation>
    <scope>NUCLEOTIDE SEQUENCE [LARGE SCALE GENOMIC DNA]</scope>
    <source>
        <strain evidence="4 5">BerOc1</strain>
    </source>
</reference>
<dbReference type="InterPro" id="IPR005025">
    <property type="entry name" value="FMN_Rdtase-like_dom"/>
</dbReference>